<reference evidence="2 3" key="1">
    <citation type="submission" date="2015-04" db="EMBL/GenBank/DDBJ databases">
        <title>Complete genome sequence of Schizopora paradoxa KUC8140, a cosmopolitan wood degrader in East Asia.</title>
        <authorList>
            <consortium name="DOE Joint Genome Institute"/>
            <person name="Min B."/>
            <person name="Park H."/>
            <person name="Jang Y."/>
            <person name="Kim J.-J."/>
            <person name="Kim K.H."/>
            <person name="Pangilinan J."/>
            <person name="Lipzen A."/>
            <person name="Riley R."/>
            <person name="Grigoriev I.V."/>
            <person name="Spatafora J.W."/>
            <person name="Choi I.-G."/>
        </authorList>
    </citation>
    <scope>NUCLEOTIDE SEQUENCE [LARGE SCALE GENOMIC DNA]</scope>
    <source>
        <strain evidence="2 3">KUC8140</strain>
    </source>
</reference>
<proteinExistence type="predicted"/>
<dbReference type="AlphaFoldDB" id="A0A0H2R5M8"/>
<gene>
    <name evidence="2" type="ORF">SCHPADRAFT_745134</name>
</gene>
<accession>A0A0H2R5M8</accession>
<organism evidence="2 3">
    <name type="scientific">Schizopora paradoxa</name>
    <dbReference type="NCBI Taxonomy" id="27342"/>
    <lineage>
        <taxon>Eukaryota</taxon>
        <taxon>Fungi</taxon>
        <taxon>Dikarya</taxon>
        <taxon>Basidiomycota</taxon>
        <taxon>Agaricomycotina</taxon>
        <taxon>Agaricomycetes</taxon>
        <taxon>Hymenochaetales</taxon>
        <taxon>Schizoporaceae</taxon>
        <taxon>Schizopora</taxon>
    </lineage>
</organism>
<dbReference type="EMBL" id="KQ086433">
    <property type="protein sequence ID" value="KLO04783.1"/>
    <property type="molecule type" value="Genomic_DNA"/>
</dbReference>
<evidence type="ECO:0000313" key="2">
    <source>
        <dbReference type="EMBL" id="KLO04783.1"/>
    </source>
</evidence>
<feature type="region of interest" description="Disordered" evidence="1">
    <location>
        <begin position="1"/>
        <end position="61"/>
    </location>
</feature>
<protein>
    <submittedName>
        <fullName evidence="2">Uncharacterized protein</fullName>
    </submittedName>
</protein>
<evidence type="ECO:0000313" key="3">
    <source>
        <dbReference type="Proteomes" id="UP000053477"/>
    </source>
</evidence>
<evidence type="ECO:0000256" key="1">
    <source>
        <dbReference type="SAM" id="MobiDB-lite"/>
    </source>
</evidence>
<name>A0A0H2R5M8_9AGAM</name>
<dbReference type="Proteomes" id="UP000053477">
    <property type="component" value="Unassembled WGS sequence"/>
</dbReference>
<sequence>MTTTYHRTQLLRGDFRRASTRPYDTTDARSNTARPFPPLYTKRKRRIDAPLASAETAQNRRHQRGLLAQANNSGAGLLTRSRSIPSNL</sequence>
<dbReference type="InParanoid" id="A0A0H2R5M8"/>
<keyword evidence="3" id="KW-1185">Reference proteome</keyword>